<sequence>MNSSKNQYFHHFHPFFIFLYFCFVLMIIMFSVNPVIRVITLVIGLMTQWRLIEGEQIKRDFKFFLLIFFISTVGNFLFVHTGRTILFEWGLRASKVYRFTFESLFYGFSFGIMMCSILIWFRLFSHSFDSEKILYLFGKRMPKLSLVLSMILRFIPLYQKEVNNIKLAQKGIGLSNESKNRKKLEKEYQTFLSLFGWSLERAIITSDSMNSRGYGLKNRTQYQVYSIQKRDMGLGLSVLILLSSIYYCSVSGGFSFYYYPKVNLNIEEKISLIGYISLLIFLSLPLLIELKERVRWTYLEWKI</sequence>
<dbReference type="InterPro" id="IPR003339">
    <property type="entry name" value="ABC/ECF_trnsptr_transmembrane"/>
</dbReference>
<dbReference type="OrthoDB" id="2039442at2"/>
<dbReference type="PANTHER" id="PTHR33514">
    <property type="entry name" value="PROTEIN ABCI12, CHLOROPLASTIC"/>
    <property type="match status" value="1"/>
</dbReference>
<dbReference type="Proteomes" id="UP000195918">
    <property type="component" value="Unassembled WGS sequence"/>
</dbReference>
<evidence type="ECO:0000256" key="4">
    <source>
        <dbReference type="ARBA" id="ARBA00023136"/>
    </source>
</evidence>
<dbReference type="PANTHER" id="PTHR33514:SF13">
    <property type="entry name" value="PROTEIN ABCI12, CHLOROPLASTIC"/>
    <property type="match status" value="1"/>
</dbReference>
<dbReference type="Pfam" id="PF02361">
    <property type="entry name" value="CbiQ"/>
    <property type="match status" value="1"/>
</dbReference>
<dbReference type="RefSeq" id="WP_086952234.1">
    <property type="nucleotide sequence ID" value="NZ_FWFD01000015.1"/>
</dbReference>
<gene>
    <name evidence="6" type="ORF">FM121_11010</name>
</gene>
<keyword evidence="7" id="KW-1185">Reference proteome</keyword>
<feature type="transmembrane region" description="Helical" evidence="5">
    <location>
        <begin position="12"/>
        <end position="29"/>
    </location>
</feature>
<accession>A0A1X6WQQ9</accession>
<organism evidence="6 7">
    <name type="scientific">Vagococcus fluvialis bH819</name>
    <dbReference type="NCBI Taxonomy" id="1255619"/>
    <lineage>
        <taxon>Bacteria</taxon>
        <taxon>Bacillati</taxon>
        <taxon>Bacillota</taxon>
        <taxon>Bacilli</taxon>
        <taxon>Lactobacillales</taxon>
        <taxon>Enterococcaceae</taxon>
        <taxon>Vagococcus</taxon>
    </lineage>
</organism>
<feature type="transmembrane region" description="Helical" evidence="5">
    <location>
        <begin position="64"/>
        <end position="83"/>
    </location>
</feature>
<evidence type="ECO:0000256" key="1">
    <source>
        <dbReference type="ARBA" id="ARBA00004141"/>
    </source>
</evidence>
<feature type="transmembrane region" description="Helical" evidence="5">
    <location>
        <begin position="103"/>
        <end position="124"/>
    </location>
</feature>
<keyword evidence="4 5" id="KW-0472">Membrane</keyword>
<name>A0A1X6WQQ9_9ENTE</name>
<keyword evidence="2 5" id="KW-0812">Transmembrane</keyword>
<comment type="subcellular location">
    <subcellularLocation>
        <location evidence="1">Membrane</location>
        <topology evidence="1">Multi-pass membrane protein</topology>
    </subcellularLocation>
</comment>
<protein>
    <submittedName>
        <fullName evidence="6">Transmembrane component CbrV of energizing module of predicted cobalamin ECF transporter</fullName>
    </submittedName>
</protein>
<dbReference type="AlphaFoldDB" id="A0A1X6WQQ9"/>
<evidence type="ECO:0000313" key="6">
    <source>
        <dbReference type="EMBL" id="SLM86615.1"/>
    </source>
</evidence>
<keyword evidence="3 5" id="KW-1133">Transmembrane helix</keyword>
<evidence type="ECO:0000256" key="5">
    <source>
        <dbReference type="SAM" id="Phobius"/>
    </source>
</evidence>
<dbReference type="EMBL" id="FWFD01000015">
    <property type="protein sequence ID" value="SLM86615.1"/>
    <property type="molecule type" value="Genomic_DNA"/>
</dbReference>
<proteinExistence type="predicted"/>
<feature type="transmembrane region" description="Helical" evidence="5">
    <location>
        <begin position="234"/>
        <end position="258"/>
    </location>
</feature>
<feature type="transmembrane region" description="Helical" evidence="5">
    <location>
        <begin position="270"/>
        <end position="288"/>
    </location>
</feature>
<evidence type="ECO:0000313" key="7">
    <source>
        <dbReference type="Proteomes" id="UP000195918"/>
    </source>
</evidence>
<reference evidence="7" key="1">
    <citation type="submission" date="2017-02" db="EMBL/GenBank/DDBJ databases">
        <authorList>
            <person name="Dridi B."/>
        </authorList>
    </citation>
    <scope>NUCLEOTIDE SEQUENCE [LARGE SCALE GENOMIC DNA]</scope>
    <source>
        <strain evidence="7">bH819</strain>
    </source>
</reference>
<evidence type="ECO:0000256" key="2">
    <source>
        <dbReference type="ARBA" id="ARBA00022692"/>
    </source>
</evidence>
<evidence type="ECO:0000256" key="3">
    <source>
        <dbReference type="ARBA" id="ARBA00022989"/>
    </source>
</evidence>
<dbReference type="CDD" id="cd16914">
    <property type="entry name" value="EcfT"/>
    <property type="match status" value="1"/>
</dbReference>
<dbReference type="GO" id="GO:0005886">
    <property type="term" value="C:plasma membrane"/>
    <property type="evidence" value="ECO:0007669"/>
    <property type="project" value="UniProtKB-ARBA"/>
</dbReference>